<sequence>MADVIAFDGFDRRDPRSRVLARRDGRPRPALGTRAAAAPRDDLLAPSFEYAPRPTVLRWWLRRQWRKALAREFAHVPDEMLADFGLTRRALEDYVTKPFWRA</sequence>
<name>A0AAU7X9J3_9HYPH</name>
<reference evidence="1" key="1">
    <citation type="submission" date="2024-06" db="EMBL/GenBank/DDBJ databases">
        <title>Methylostella associata gen. nov., sp. nov., a novel Ancalomicrobiaceae-affiliated facultatively methylotrophic bacteria that feed on methanotrophs of the genus Methylococcus.</title>
        <authorList>
            <person name="Saltykova V."/>
            <person name="Danilova O.V."/>
            <person name="Oshkin I.Y."/>
            <person name="Belova S.E."/>
            <person name="Pimenov N.V."/>
            <person name="Dedysh S.N."/>
        </authorList>
    </citation>
    <scope>NUCLEOTIDE SEQUENCE</scope>
    <source>
        <strain evidence="1">S20</strain>
    </source>
</reference>
<dbReference type="KEGG" id="mflg:ABS361_21790"/>
<evidence type="ECO:0008006" key="2">
    <source>
        <dbReference type="Google" id="ProtNLM"/>
    </source>
</evidence>
<dbReference type="RefSeq" id="WP_407049691.1">
    <property type="nucleotide sequence ID" value="NZ_CP158568.1"/>
</dbReference>
<evidence type="ECO:0000313" key="1">
    <source>
        <dbReference type="EMBL" id="XBY44599.1"/>
    </source>
</evidence>
<proteinExistence type="predicted"/>
<dbReference type="EMBL" id="CP158568">
    <property type="protein sequence ID" value="XBY44599.1"/>
    <property type="molecule type" value="Genomic_DNA"/>
</dbReference>
<protein>
    <recommendedName>
        <fullName evidence="2">DUF1127 domain-containing protein</fullName>
    </recommendedName>
</protein>
<organism evidence="1">
    <name type="scientific">Methyloraptor flagellatus</name>
    <dbReference type="NCBI Taxonomy" id="3162530"/>
    <lineage>
        <taxon>Bacteria</taxon>
        <taxon>Pseudomonadati</taxon>
        <taxon>Pseudomonadota</taxon>
        <taxon>Alphaproteobacteria</taxon>
        <taxon>Hyphomicrobiales</taxon>
        <taxon>Ancalomicrobiaceae</taxon>
        <taxon>Methyloraptor</taxon>
    </lineage>
</organism>
<accession>A0AAU7X9J3</accession>
<dbReference type="AlphaFoldDB" id="A0AAU7X9J3"/>
<gene>
    <name evidence="1" type="ORF">ABS361_21790</name>
</gene>